<dbReference type="Gene3D" id="1.10.3090.10">
    <property type="entry name" value="cca-adding enzyme, domain 2"/>
    <property type="match status" value="1"/>
</dbReference>
<dbReference type="GO" id="GO:0000166">
    <property type="term" value="F:nucleotide binding"/>
    <property type="evidence" value="ECO:0007669"/>
    <property type="project" value="UniProtKB-KW"/>
</dbReference>
<evidence type="ECO:0000313" key="11">
    <source>
        <dbReference type="EMBL" id="MBB6123218.1"/>
    </source>
</evidence>
<dbReference type="InterPro" id="IPR043519">
    <property type="entry name" value="NT_sf"/>
</dbReference>
<evidence type="ECO:0000256" key="7">
    <source>
        <dbReference type="ARBA" id="ARBA00022842"/>
    </source>
</evidence>
<comment type="cofactor">
    <cofactor evidence="1">
        <name>Mg(2+)</name>
        <dbReference type="ChEBI" id="CHEBI:18420"/>
    </cofactor>
</comment>
<name>A0A841J3X3_9SPHN</name>
<accession>A0A841J3X3</accession>
<dbReference type="InterPro" id="IPR002646">
    <property type="entry name" value="PolA_pol_head_dom"/>
</dbReference>
<dbReference type="GO" id="GO:0046872">
    <property type="term" value="F:metal ion binding"/>
    <property type="evidence" value="ECO:0007669"/>
    <property type="project" value="UniProtKB-KW"/>
</dbReference>
<dbReference type="PANTHER" id="PTHR46173">
    <property type="entry name" value="CCA TRNA NUCLEOTIDYLTRANSFERASE 1, MITOCHONDRIAL"/>
    <property type="match status" value="1"/>
</dbReference>
<dbReference type="InterPro" id="IPR032828">
    <property type="entry name" value="PolyA_RNA-bd"/>
</dbReference>
<proteinExistence type="inferred from homology"/>
<dbReference type="Pfam" id="PF01743">
    <property type="entry name" value="PolyA_pol"/>
    <property type="match status" value="1"/>
</dbReference>
<evidence type="ECO:0000256" key="2">
    <source>
        <dbReference type="ARBA" id="ARBA00022679"/>
    </source>
</evidence>
<evidence type="ECO:0000256" key="1">
    <source>
        <dbReference type="ARBA" id="ARBA00001946"/>
    </source>
</evidence>
<evidence type="ECO:0000256" key="5">
    <source>
        <dbReference type="ARBA" id="ARBA00022723"/>
    </source>
</evidence>
<dbReference type="EC" id="2.7.7.19" evidence="11"/>
<keyword evidence="3" id="KW-0819">tRNA processing</keyword>
<keyword evidence="8" id="KW-0694">RNA-binding</keyword>
<keyword evidence="12" id="KW-1185">Reference proteome</keyword>
<keyword evidence="2 8" id="KW-0808">Transferase</keyword>
<evidence type="ECO:0000259" key="9">
    <source>
        <dbReference type="Pfam" id="PF01743"/>
    </source>
</evidence>
<dbReference type="SUPFAM" id="SSF81891">
    <property type="entry name" value="Poly A polymerase C-terminal region-like"/>
    <property type="match status" value="1"/>
</dbReference>
<evidence type="ECO:0000256" key="3">
    <source>
        <dbReference type="ARBA" id="ARBA00022694"/>
    </source>
</evidence>
<dbReference type="InterPro" id="IPR050264">
    <property type="entry name" value="Bact_CCA-adding_enz_type3_sf"/>
</dbReference>
<dbReference type="RefSeq" id="WP_184077945.1">
    <property type="nucleotide sequence ID" value="NZ_JACIJP010000001.1"/>
</dbReference>
<keyword evidence="6" id="KW-0547">Nucleotide-binding</keyword>
<keyword evidence="5" id="KW-0479">Metal-binding</keyword>
<dbReference type="GO" id="GO:1990817">
    <property type="term" value="F:poly(A) RNA polymerase activity"/>
    <property type="evidence" value="ECO:0007669"/>
    <property type="project" value="UniProtKB-EC"/>
</dbReference>
<comment type="similarity">
    <text evidence="8">Belongs to the tRNA nucleotidyltransferase/poly(A) polymerase family.</text>
</comment>
<dbReference type="PANTHER" id="PTHR46173:SF1">
    <property type="entry name" value="CCA TRNA NUCLEOTIDYLTRANSFERASE 1, MITOCHONDRIAL"/>
    <property type="match status" value="1"/>
</dbReference>
<dbReference type="CDD" id="cd05398">
    <property type="entry name" value="NT_ClassII-CCAase"/>
    <property type="match status" value="1"/>
</dbReference>
<dbReference type="AlphaFoldDB" id="A0A841J3X3"/>
<comment type="caution">
    <text evidence="11">The sequence shown here is derived from an EMBL/GenBank/DDBJ whole genome shotgun (WGS) entry which is preliminary data.</text>
</comment>
<dbReference type="Gene3D" id="3.30.460.10">
    <property type="entry name" value="Beta Polymerase, domain 2"/>
    <property type="match status" value="1"/>
</dbReference>
<organism evidence="11 12">
    <name type="scientific">Sphingobium subterraneum</name>
    <dbReference type="NCBI Taxonomy" id="627688"/>
    <lineage>
        <taxon>Bacteria</taxon>
        <taxon>Pseudomonadati</taxon>
        <taxon>Pseudomonadota</taxon>
        <taxon>Alphaproteobacteria</taxon>
        <taxon>Sphingomonadales</taxon>
        <taxon>Sphingomonadaceae</taxon>
        <taxon>Sphingobium</taxon>
    </lineage>
</organism>
<feature type="domain" description="Poly A polymerase head" evidence="9">
    <location>
        <begin position="31"/>
        <end position="153"/>
    </location>
</feature>
<dbReference type="Pfam" id="PF12627">
    <property type="entry name" value="PolyA_pol_RNAbd"/>
    <property type="match status" value="1"/>
</dbReference>
<dbReference type="EMBL" id="JACIJP010000001">
    <property type="protein sequence ID" value="MBB6123218.1"/>
    <property type="molecule type" value="Genomic_DNA"/>
</dbReference>
<dbReference type="SUPFAM" id="SSF81301">
    <property type="entry name" value="Nucleotidyltransferase"/>
    <property type="match status" value="1"/>
</dbReference>
<evidence type="ECO:0000259" key="10">
    <source>
        <dbReference type="Pfam" id="PF12627"/>
    </source>
</evidence>
<evidence type="ECO:0000313" key="12">
    <source>
        <dbReference type="Proteomes" id="UP000552700"/>
    </source>
</evidence>
<protein>
    <submittedName>
        <fullName evidence="11">Poly(A) polymerase</fullName>
        <ecNumber evidence="11">2.7.7.19</ecNumber>
    </submittedName>
</protein>
<sequence length="403" mass="43459">MTTFLPDAPWRHRPGLDELFAVLEAETDTVRYVGGAVRDGLLGDPVSDIDLATTYPPDETMARLHGAGIKVVPTGIAHGTVTAIIDHRPVEITTLRHDVETDGRRATVAYTDDWQADAARRDFTINALYASPIDGRISDYFSGLDDLAAGRVRFIGDPGARISEDHLRILRFFRFFARFGQGAPDAAAYEACRAHANSLMALSRERIADELLKLLALPHPVPAVRLMVEGDILAPVLPEITSEGLAHLATLVDREAAAGVQPCAVLRLAALLPRDGRIGEQAAARLKLSNKARKRIATALSGPPAHGSARELAFRVGQESAIDMILLDPAKDPRDVSVLRAWHVPALPVGGADLLALGMAPGPDIARTLTQIREQWIAEGFPSAERARAIAAQIASNSHRESQ</sequence>
<evidence type="ECO:0000256" key="8">
    <source>
        <dbReference type="RuleBase" id="RU003953"/>
    </source>
</evidence>
<dbReference type="GO" id="GO:0000049">
    <property type="term" value="F:tRNA binding"/>
    <property type="evidence" value="ECO:0007669"/>
    <property type="project" value="TreeGrafter"/>
</dbReference>
<evidence type="ECO:0000256" key="4">
    <source>
        <dbReference type="ARBA" id="ARBA00022695"/>
    </source>
</evidence>
<feature type="domain" description="tRNA nucleotidyltransferase/poly(A) polymerase RNA and SrmB- binding" evidence="10">
    <location>
        <begin position="189"/>
        <end position="241"/>
    </location>
</feature>
<dbReference type="Proteomes" id="UP000552700">
    <property type="component" value="Unassembled WGS sequence"/>
</dbReference>
<keyword evidence="4 11" id="KW-0548">Nucleotidyltransferase</keyword>
<reference evidence="11 12" key="1">
    <citation type="submission" date="2020-08" db="EMBL/GenBank/DDBJ databases">
        <title>Genomic Encyclopedia of Type Strains, Phase IV (KMG-IV): sequencing the most valuable type-strain genomes for metagenomic binning, comparative biology and taxonomic classification.</title>
        <authorList>
            <person name="Goeker M."/>
        </authorList>
    </citation>
    <scope>NUCLEOTIDE SEQUENCE [LARGE SCALE GENOMIC DNA]</scope>
    <source>
        <strain evidence="11 12">DSM 102255</strain>
    </source>
</reference>
<keyword evidence="7" id="KW-0460">Magnesium</keyword>
<gene>
    <name evidence="11" type="ORF">FHS92_000925</name>
</gene>
<evidence type="ECO:0000256" key="6">
    <source>
        <dbReference type="ARBA" id="ARBA00022741"/>
    </source>
</evidence>
<dbReference type="GO" id="GO:0008033">
    <property type="term" value="P:tRNA processing"/>
    <property type="evidence" value="ECO:0007669"/>
    <property type="project" value="UniProtKB-KW"/>
</dbReference>